<reference evidence="3 4" key="1">
    <citation type="submission" date="2020-08" db="EMBL/GenBank/DDBJ databases">
        <title>Genomic Encyclopedia of Type Strains, Phase III (KMG-III): the genomes of soil and plant-associated and newly described type strains.</title>
        <authorList>
            <person name="Whitman W."/>
        </authorList>
    </citation>
    <scope>NUCLEOTIDE SEQUENCE [LARGE SCALE GENOMIC DNA]</scope>
    <source>
        <strain evidence="3 4">CECT 8075</strain>
    </source>
</reference>
<keyword evidence="3" id="KW-0830">Ubiquinone</keyword>
<dbReference type="AlphaFoldDB" id="A0A7W5E2Y6"/>
<dbReference type="InterPro" id="IPR029063">
    <property type="entry name" value="SAM-dependent_MTases_sf"/>
</dbReference>
<dbReference type="EMBL" id="JACHXU010000018">
    <property type="protein sequence ID" value="MBB3208857.1"/>
    <property type="molecule type" value="Genomic_DNA"/>
</dbReference>
<dbReference type="PANTHER" id="PTHR43591">
    <property type="entry name" value="METHYLTRANSFERASE"/>
    <property type="match status" value="1"/>
</dbReference>
<evidence type="ECO:0000313" key="4">
    <source>
        <dbReference type="Proteomes" id="UP000536179"/>
    </source>
</evidence>
<dbReference type="SUPFAM" id="SSF53335">
    <property type="entry name" value="S-adenosyl-L-methionine-dependent methyltransferases"/>
    <property type="match status" value="1"/>
</dbReference>
<sequence length="275" mass="30622">MFLLAAPENIARADKPSFAPESESTSNAASTPDASTAANPRPNEKARKTYMGRIVAQPMSHLGASWLIRPERNDEESAVEAFGQLGIHPGMTVVDLGCGNGFWTLPMAKACLHKPTPDGSIDPESDKEDIDGWDGQVIAVDIQREMLAKLRQNMNRAGVDNIRPILGKVDDPRLPVGEVDLVLLVDVYHEFSHPQSMLWSIRESLKPDGVIALLEYRAEDPDVPIKPLHKMSKHQIMKEYSASNLKLVREYNELPWQHLMFFARDDSPLPAIEPK</sequence>
<dbReference type="Gene3D" id="3.40.50.150">
    <property type="entry name" value="Vaccinia Virus protein VP39"/>
    <property type="match status" value="1"/>
</dbReference>
<feature type="domain" description="Methyltransferase" evidence="2">
    <location>
        <begin position="87"/>
        <end position="234"/>
    </location>
</feature>
<dbReference type="RefSeq" id="WP_184307039.1">
    <property type="nucleotide sequence ID" value="NZ_JACHXU010000018.1"/>
</dbReference>
<name>A0A7W5E2Y6_9BACT</name>
<dbReference type="Pfam" id="PF13847">
    <property type="entry name" value="Methyltransf_31"/>
    <property type="match status" value="1"/>
</dbReference>
<dbReference type="InterPro" id="IPR025714">
    <property type="entry name" value="Methyltranfer_dom"/>
</dbReference>
<accession>A0A7W5E2Y6</accession>
<comment type="caution">
    <text evidence="3">The sequence shown here is derived from an EMBL/GenBank/DDBJ whole genome shotgun (WGS) entry which is preliminary data.</text>
</comment>
<feature type="compositionally biased region" description="Polar residues" evidence="1">
    <location>
        <begin position="22"/>
        <end position="38"/>
    </location>
</feature>
<gene>
    <name evidence="3" type="ORF">FHS27_004690</name>
</gene>
<evidence type="ECO:0000256" key="1">
    <source>
        <dbReference type="SAM" id="MobiDB-lite"/>
    </source>
</evidence>
<dbReference type="PANTHER" id="PTHR43591:SF24">
    <property type="entry name" value="2-METHOXY-6-POLYPRENYL-1,4-BENZOQUINOL METHYLASE, MITOCHONDRIAL"/>
    <property type="match status" value="1"/>
</dbReference>
<evidence type="ECO:0000313" key="3">
    <source>
        <dbReference type="EMBL" id="MBB3208857.1"/>
    </source>
</evidence>
<dbReference type="GO" id="GO:0008168">
    <property type="term" value="F:methyltransferase activity"/>
    <property type="evidence" value="ECO:0007669"/>
    <property type="project" value="UniProtKB-KW"/>
</dbReference>
<evidence type="ECO:0000259" key="2">
    <source>
        <dbReference type="Pfam" id="PF13847"/>
    </source>
</evidence>
<protein>
    <submittedName>
        <fullName evidence="3">Ubiquinone/menaquinone biosynthesis C-methylase UbiE</fullName>
    </submittedName>
</protein>
<dbReference type="GO" id="GO:0032259">
    <property type="term" value="P:methylation"/>
    <property type="evidence" value="ECO:0007669"/>
    <property type="project" value="UniProtKB-KW"/>
</dbReference>
<keyword evidence="3" id="KW-0489">Methyltransferase</keyword>
<dbReference type="CDD" id="cd02440">
    <property type="entry name" value="AdoMet_MTases"/>
    <property type="match status" value="1"/>
</dbReference>
<keyword evidence="3" id="KW-0808">Transferase</keyword>
<organism evidence="3 4">
    <name type="scientific">Aporhodopirellula rubra</name>
    <dbReference type="NCBI Taxonomy" id="980271"/>
    <lineage>
        <taxon>Bacteria</taxon>
        <taxon>Pseudomonadati</taxon>
        <taxon>Planctomycetota</taxon>
        <taxon>Planctomycetia</taxon>
        <taxon>Pirellulales</taxon>
        <taxon>Pirellulaceae</taxon>
        <taxon>Aporhodopirellula</taxon>
    </lineage>
</organism>
<dbReference type="Proteomes" id="UP000536179">
    <property type="component" value="Unassembled WGS sequence"/>
</dbReference>
<keyword evidence="4" id="KW-1185">Reference proteome</keyword>
<feature type="region of interest" description="Disordered" evidence="1">
    <location>
        <begin position="1"/>
        <end position="45"/>
    </location>
</feature>
<proteinExistence type="predicted"/>